<comment type="caution">
    <text evidence="2">The sequence shown here is derived from an EMBL/GenBank/DDBJ whole genome shotgun (WGS) entry which is preliminary data.</text>
</comment>
<dbReference type="SUPFAM" id="SSF53597">
    <property type="entry name" value="Dihydrofolate reductase-like"/>
    <property type="match status" value="1"/>
</dbReference>
<gene>
    <name evidence="2" type="ORF">HER39_09865</name>
</gene>
<dbReference type="Pfam" id="PF01872">
    <property type="entry name" value="RibD_C"/>
    <property type="match status" value="1"/>
</dbReference>
<reference evidence="2 3" key="1">
    <citation type="submission" date="2020-04" db="EMBL/GenBank/DDBJ databases">
        <authorList>
            <person name="Liu S."/>
        </authorList>
    </citation>
    <scope>NUCLEOTIDE SEQUENCE [LARGE SCALE GENOMIC DNA]</scope>
    <source>
        <strain evidence="2 3">CGMCC 1.15091</strain>
    </source>
</reference>
<protein>
    <submittedName>
        <fullName evidence="2">Reductase</fullName>
    </submittedName>
</protein>
<organism evidence="2 3">
    <name type="scientific">Arthrobacter deserti</name>
    <dbReference type="NCBI Taxonomy" id="1742687"/>
    <lineage>
        <taxon>Bacteria</taxon>
        <taxon>Bacillati</taxon>
        <taxon>Actinomycetota</taxon>
        <taxon>Actinomycetes</taxon>
        <taxon>Micrococcales</taxon>
        <taxon>Micrococcaceae</taxon>
        <taxon>Arthrobacter</taxon>
    </lineage>
</organism>
<dbReference type="Proteomes" id="UP000523795">
    <property type="component" value="Unassembled WGS sequence"/>
</dbReference>
<accession>A0ABX1JP53</accession>
<evidence type="ECO:0000313" key="2">
    <source>
        <dbReference type="EMBL" id="NKX50866.1"/>
    </source>
</evidence>
<feature type="domain" description="Bacterial bifunctional deaminase-reductase C-terminal" evidence="1">
    <location>
        <begin position="1"/>
        <end position="133"/>
    </location>
</feature>
<dbReference type="InterPro" id="IPR024072">
    <property type="entry name" value="DHFR-like_dom_sf"/>
</dbReference>
<dbReference type="EMBL" id="JAAZSR010000137">
    <property type="protein sequence ID" value="NKX50866.1"/>
    <property type="molecule type" value="Genomic_DNA"/>
</dbReference>
<dbReference type="InterPro" id="IPR002734">
    <property type="entry name" value="RibDG_C"/>
</dbReference>
<sequence length="146" mass="15762">AILFGRVTYGMFNDYWPAADPEKESVAGPIKRLRKYVVSSTLERAPWGEDGAALVMAADADQIRRRVEGEAGDVIVWGSLRLTELLFREHLVDELQLHIVPVVLGAGLPACPPGAAAARFTLLGSEQLAPDLLATRYAVERAGPPA</sequence>
<evidence type="ECO:0000259" key="1">
    <source>
        <dbReference type="Pfam" id="PF01872"/>
    </source>
</evidence>
<name>A0ABX1JP53_9MICC</name>
<dbReference type="Gene3D" id="3.40.430.10">
    <property type="entry name" value="Dihydrofolate Reductase, subunit A"/>
    <property type="match status" value="1"/>
</dbReference>
<evidence type="ECO:0000313" key="3">
    <source>
        <dbReference type="Proteomes" id="UP000523795"/>
    </source>
</evidence>
<proteinExistence type="predicted"/>
<feature type="non-terminal residue" evidence="2">
    <location>
        <position position="1"/>
    </location>
</feature>
<keyword evidence="3" id="KW-1185">Reference proteome</keyword>